<feature type="chain" id="PRO_5038757376" evidence="1">
    <location>
        <begin position="26"/>
        <end position="299"/>
    </location>
</feature>
<comment type="caution">
    <text evidence="2">The sequence shown here is derived from an EMBL/GenBank/DDBJ whole genome shotgun (WGS) entry which is preliminary data.</text>
</comment>
<feature type="signal peptide" evidence="1">
    <location>
        <begin position="1"/>
        <end position="25"/>
    </location>
</feature>
<sequence length="299" mass="33397">MYKKLIFSVLTASLILSGTSASVWAQEEAGSLPRSLEEVEDSTILNMEDLLEKVEAAGCNTIEHYGDGSVYSWYCYYSEDTCVMENSEGYIEMLSKDINCVYDPGTDTPSRLLFLSEEGKEEYKNGMYDYSSYMFDGEDMVSITEEAEGIRLVTQLDDASAADYLDSMGYEYQEGDIVQWNYEINPEIRAIVSANAVCISEDGTETTIFERTLNLEPEKYALSSEILDRLNAEESRTVTVVVNPGTEQEYSVSETVGKGCSVSTYTGDAVLYTDESCTEEYIPTGDTENDLTLYTTIEE</sequence>
<gene>
    <name evidence="2" type="ORF">IAA21_06610</name>
</gene>
<reference evidence="2" key="2">
    <citation type="submission" date="2021-04" db="EMBL/GenBank/DDBJ databases">
        <authorList>
            <person name="Gilroy R."/>
        </authorList>
    </citation>
    <scope>NUCLEOTIDE SEQUENCE</scope>
    <source>
        <strain evidence="2">14324</strain>
    </source>
</reference>
<dbReference type="AlphaFoldDB" id="A0A9D2DSL8"/>
<evidence type="ECO:0000313" key="3">
    <source>
        <dbReference type="Proteomes" id="UP000824041"/>
    </source>
</evidence>
<dbReference type="Proteomes" id="UP000824041">
    <property type="component" value="Unassembled WGS sequence"/>
</dbReference>
<evidence type="ECO:0000313" key="2">
    <source>
        <dbReference type="EMBL" id="HIZ22452.1"/>
    </source>
</evidence>
<dbReference type="EMBL" id="DXBU01000091">
    <property type="protein sequence ID" value="HIZ22452.1"/>
    <property type="molecule type" value="Genomic_DNA"/>
</dbReference>
<accession>A0A9D2DSL8</accession>
<keyword evidence="1" id="KW-0732">Signal</keyword>
<name>A0A9D2DSL8_9FIRM</name>
<evidence type="ECO:0000256" key="1">
    <source>
        <dbReference type="SAM" id="SignalP"/>
    </source>
</evidence>
<proteinExistence type="predicted"/>
<protein>
    <submittedName>
        <fullName evidence="2">Uncharacterized protein</fullName>
    </submittedName>
</protein>
<organism evidence="2 3">
    <name type="scientific">Candidatus Blautia faecigallinarum</name>
    <dbReference type="NCBI Taxonomy" id="2838488"/>
    <lineage>
        <taxon>Bacteria</taxon>
        <taxon>Bacillati</taxon>
        <taxon>Bacillota</taxon>
        <taxon>Clostridia</taxon>
        <taxon>Lachnospirales</taxon>
        <taxon>Lachnospiraceae</taxon>
        <taxon>Blautia</taxon>
    </lineage>
</organism>
<reference evidence="2" key="1">
    <citation type="journal article" date="2021" name="PeerJ">
        <title>Extensive microbial diversity within the chicken gut microbiome revealed by metagenomics and culture.</title>
        <authorList>
            <person name="Gilroy R."/>
            <person name="Ravi A."/>
            <person name="Getino M."/>
            <person name="Pursley I."/>
            <person name="Horton D.L."/>
            <person name="Alikhan N.F."/>
            <person name="Baker D."/>
            <person name="Gharbi K."/>
            <person name="Hall N."/>
            <person name="Watson M."/>
            <person name="Adriaenssens E.M."/>
            <person name="Foster-Nyarko E."/>
            <person name="Jarju S."/>
            <person name="Secka A."/>
            <person name="Antonio M."/>
            <person name="Oren A."/>
            <person name="Chaudhuri R.R."/>
            <person name="La Ragione R."/>
            <person name="Hildebrand F."/>
            <person name="Pallen M.J."/>
        </authorList>
    </citation>
    <scope>NUCLEOTIDE SEQUENCE</scope>
    <source>
        <strain evidence="2">14324</strain>
    </source>
</reference>